<comment type="caution">
    <text evidence="1">The sequence shown here is derived from an EMBL/GenBank/DDBJ whole genome shotgun (WGS) entry which is preliminary data.</text>
</comment>
<sequence>MHEKRSEGAAPAASEQLEHIRCKQDLNIDRVVTNSAEA</sequence>
<organism evidence="1 2">
    <name type="scientific">Sporolactobacillus spathodeae</name>
    <dbReference type="NCBI Taxonomy" id="1465502"/>
    <lineage>
        <taxon>Bacteria</taxon>
        <taxon>Bacillati</taxon>
        <taxon>Bacillota</taxon>
        <taxon>Bacilli</taxon>
        <taxon>Bacillales</taxon>
        <taxon>Sporolactobacillaceae</taxon>
        <taxon>Sporolactobacillus</taxon>
    </lineage>
</organism>
<gene>
    <name evidence="1" type="ORF">JOC27_001667</name>
</gene>
<protein>
    <submittedName>
        <fullName evidence="1">Uncharacterized protein</fullName>
    </submittedName>
</protein>
<dbReference type="Proteomes" id="UP000823201">
    <property type="component" value="Unassembled WGS sequence"/>
</dbReference>
<reference evidence="1 2" key="1">
    <citation type="submission" date="2021-01" db="EMBL/GenBank/DDBJ databases">
        <title>Genomic Encyclopedia of Type Strains, Phase IV (KMG-IV): sequencing the most valuable type-strain genomes for metagenomic binning, comparative biology and taxonomic classification.</title>
        <authorList>
            <person name="Goeker M."/>
        </authorList>
    </citation>
    <scope>NUCLEOTIDE SEQUENCE [LARGE SCALE GENOMIC DNA]</scope>
    <source>
        <strain evidence="1 2">DSM 100968</strain>
    </source>
</reference>
<evidence type="ECO:0000313" key="1">
    <source>
        <dbReference type="EMBL" id="MBM7658214.1"/>
    </source>
</evidence>
<keyword evidence="2" id="KW-1185">Reference proteome</keyword>
<dbReference type="EMBL" id="JAFBEV010000013">
    <property type="protein sequence ID" value="MBM7658214.1"/>
    <property type="molecule type" value="Genomic_DNA"/>
</dbReference>
<proteinExistence type="predicted"/>
<accession>A0ABS2Q8V4</accession>
<name>A0ABS2Q8V4_9BACL</name>
<evidence type="ECO:0000313" key="2">
    <source>
        <dbReference type="Proteomes" id="UP000823201"/>
    </source>
</evidence>